<dbReference type="GO" id="GO:0005615">
    <property type="term" value="C:extracellular space"/>
    <property type="evidence" value="ECO:0007669"/>
    <property type="project" value="TreeGrafter"/>
</dbReference>
<evidence type="ECO:0000256" key="1">
    <source>
        <dbReference type="ARBA" id="ARBA00004613"/>
    </source>
</evidence>
<feature type="domain" description="Peptidase S1" evidence="23">
    <location>
        <begin position="526"/>
        <end position="780"/>
    </location>
</feature>
<feature type="active site" description="Charge relay system" evidence="15">
    <location>
        <position position="629"/>
    </location>
</feature>
<feature type="binding site" evidence="18">
    <location>
        <position position="160"/>
    </location>
    <ligand>
        <name>Ca(2+)</name>
        <dbReference type="ChEBI" id="CHEBI:29108"/>
        <label>1</label>
    </ligand>
</feature>
<feature type="active site" description="Charge relay system" evidence="15">
    <location>
        <position position="573"/>
    </location>
</feature>
<dbReference type="GO" id="GO:0006956">
    <property type="term" value="P:complement activation"/>
    <property type="evidence" value="ECO:0007669"/>
    <property type="project" value="InterPro"/>
</dbReference>
<reference evidence="26" key="1">
    <citation type="submission" date="2024-04" db="EMBL/GenBank/DDBJ databases">
        <title>Salinicola lusitanus LLJ914,a marine bacterium isolated from the Okinawa Trough.</title>
        <authorList>
            <person name="Li J."/>
        </authorList>
    </citation>
    <scope>NUCLEOTIDE SEQUENCE [LARGE SCALE GENOMIC DNA]</scope>
</reference>
<proteinExistence type="predicted"/>
<dbReference type="PROSITE" id="PS01180">
    <property type="entry name" value="CUB"/>
    <property type="match status" value="2"/>
</dbReference>
<keyword evidence="10" id="KW-0720">Serine protease</keyword>
<keyword evidence="3" id="KW-0245">EGF-like domain</keyword>
<dbReference type="Gene3D" id="2.40.10.10">
    <property type="entry name" value="Trypsin-like serine proteases"/>
    <property type="match status" value="1"/>
</dbReference>
<dbReference type="SMART" id="SM00181">
    <property type="entry name" value="EGF"/>
    <property type="match status" value="1"/>
</dbReference>
<evidence type="ECO:0000256" key="11">
    <source>
        <dbReference type="ARBA" id="ARBA00022859"/>
    </source>
</evidence>
<keyword evidence="26" id="KW-1185">Reference proteome</keyword>
<keyword evidence="2" id="KW-0964">Secreted</keyword>
<keyword evidence="6" id="KW-0645">Protease</keyword>
<dbReference type="FunFam" id="2.10.25.10:FF:000059">
    <property type="entry name" value="Mannan-binding lectin serine protease 1"/>
    <property type="match status" value="1"/>
</dbReference>
<evidence type="ECO:0000256" key="12">
    <source>
        <dbReference type="ARBA" id="ARBA00023157"/>
    </source>
</evidence>
<evidence type="ECO:0000256" key="15">
    <source>
        <dbReference type="PIRSR" id="PIRSR001155-1"/>
    </source>
</evidence>
<evidence type="ECO:0000256" key="4">
    <source>
        <dbReference type="ARBA" id="ARBA00022588"/>
    </source>
</evidence>
<comment type="subcellular location">
    <subcellularLocation>
        <location evidence="1">Secreted</location>
    </subcellularLocation>
</comment>
<evidence type="ECO:0000256" key="2">
    <source>
        <dbReference type="ARBA" id="ARBA00022525"/>
    </source>
</evidence>
<dbReference type="PIRSF" id="PIRSF001155">
    <property type="entry name" value="C1r_C1s_MASP"/>
    <property type="match status" value="1"/>
</dbReference>
<dbReference type="Pfam" id="PF00431">
    <property type="entry name" value="CUB"/>
    <property type="match status" value="2"/>
</dbReference>
<dbReference type="GO" id="GO:0045087">
    <property type="term" value="P:innate immune response"/>
    <property type="evidence" value="ECO:0007669"/>
    <property type="project" value="UniProtKB-KW"/>
</dbReference>
<accession>A0AAW0MTC6</accession>
<dbReference type="Pfam" id="PF00084">
    <property type="entry name" value="Sushi"/>
    <property type="match status" value="2"/>
</dbReference>
<feature type="modified residue" description="(3R)-3-hydroxyasparagine" evidence="17">
    <location>
        <position position="243"/>
    </location>
</feature>
<feature type="disulfide bond" evidence="16">
    <location>
        <begin position="157"/>
        <end position="175"/>
    </location>
</feature>
<keyword evidence="11" id="KW-0391">Immunity</keyword>
<dbReference type="PROSITE" id="PS01187">
    <property type="entry name" value="EGF_CA"/>
    <property type="match status" value="1"/>
</dbReference>
<evidence type="ECO:0000256" key="5">
    <source>
        <dbReference type="ARBA" id="ARBA00022659"/>
    </source>
</evidence>
<feature type="disulfide bond" evidence="16">
    <location>
        <begin position="237"/>
        <end position="250"/>
    </location>
</feature>
<evidence type="ECO:0000256" key="6">
    <source>
        <dbReference type="ARBA" id="ARBA00022670"/>
    </source>
</evidence>
<keyword evidence="18" id="KW-0106">Calcium</keyword>
<feature type="domain" description="Sushi" evidence="24">
    <location>
        <begin position="441"/>
        <end position="509"/>
    </location>
</feature>
<feature type="disulfide bond" evidence="16">
    <location>
        <begin position="443"/>
        <end position="488"/>
    </location>
</feature>
<feature type="region of interest" description="Disordered" evidence="21">
    <location>
        <begin position="22"/>
        <end position="47"/>
    </location>
</feature>
<evidence type="ECO:0000313" key="26">
    <source>
        <dbReference type="Proteomes" id="UP001460270"/>
    </source>
</evidence>
<dbReference type="PROSITE" id="PS01186">
    <property type="entry name" value="EGF_2"/>
    <property type="match status" value="1"/>
</dbReference>
<feature type="binding site" evidence="18">
    <location>
        <position position="319"/>
    </location>
    <ligand>
        <name>Ca(2+)</name>
        <dbReference type="ChEBI" id="CHEBI:29108"/>
        <label>3</label>
    </ligand>
</feature>
<dbReference type="SUPFAM" id="SSF49854">
    <property type="entry name" value="Spermadhesin, CUB domain"/>
    <property type="match status" value="2"/>
</dbReference>
<dbReference type="GO" id="GO:0006508">
    <property type="term" value="P:proteolysis"/>
    <property type="evidence" value="ECO:0007669"/>
    <property type="project" value="UniProtKB-KW"/>
</dbReference>
<feature type="binding site" evidence="18">
    <location>
        <position position="329"/>
    </location>
    <ligand>
        <name>Ca(2+)</name>
        <dbReference type="ChEBI" id="CHEBI:29108"/>
        <label>3</label>
    </ligand>
</feature>
<feature type="binding site" evidence="18">
    <location>
        <position position="226"/>
    </location>
    <ligand>
        <name>Ca(2+)</name>
        <dbReference type="ChEBI" id="CHEBI:29108"/>
        <label>2</label>
    </ligand>
</feature>
<keyword evidence="8" id="KW-0677">Repeat</keyword>
<dbReference type="InterPro" id="IPR018097">
    <property type="entry name" value="EGF_Ca-bd_CS"/>
</dbReference>
<dbReference type="SMART" id="SM00042">
    <property type="entry name" value="CUB"/>
    <property type="match status" value="2"/>
</dbReference>
<dbReference type="InterPro" id="IPR009003">
    <property type="entry name" value="Peptidase_S1_PA"/>
</dbReference>
<evidence type="ECO:0008006" key="27">
    <source>
        <dbReference type="Google" id="ProtNLM"/>
    </source>
</evidence>
<evidence type="ECO:0000256" key="13">
    <source>
        <dbReference type="ARBA" id="ARBA00023180"/>
    </source>
</evidence>
<feature type="region of interest" description="Disordered" evidence="21">
    <location>
        <begin position="60"/>
        <end position="82"/>
    </location>
</feature>
<feature type="disulfide bond" evidence="16">
    <location>
        <begin position="227"/>
        <end position="241"/>
    </location>
</feature>
<dbReference type="InterPro" id="IPR000436">
    <property type="entry name" value="Sushi_SCR_CCP_dom"/>
</dbReference>
<dbReference type="FunFam" id="2.40.10.10:FF:000068">
    <property type="entry name" value="transmembrane protease serine 2"/>
    <property type="match status" value="1"/>
</dbReference>
<dbReference type="AlphaFoldDB" id="A0AAW0MTC6"/>
<dbReference type="CDD" id="cd00041">
    <property type="entry name" value="CUB"/>
    <property type="match status" value="2"/>
</dbReference>
<feature type="binding site" evidence="18">
    <location>
        <position position="207"/>
    </location>
    <ligand>
        <name>Ca(2+)</name>
        <dbReference type="ChEBI" id="CHEBI:29108"/>
        <label>1</label>
    </ligand>
</feature>
<feature type="binding site" evidence="18">
    <location>
        <position position="243"/>
    </location>
    <ligand>
        <name>Ca(2+)</name>
        <dbReference type="ChEBI" id="CHEBI:29108"/>
        <label>2</label>
    </ligand>
</feature>
<evidence type="ECO:0000256" key="17">
    <source>
        <dbReference type="PIRSR" id="PIRSR001155-3"/>
    </source>
</evidence>
<evidence type="ECO:0000259" key="23">
    <source>
        <dbReference type="PROSITE" id="PS50240"/>
    </source>
</evidence>
<comment type="caution">
    <text evidence="20">Lacks conserved residue(s) required for the propagation of feature annotation.</text>
</comment>
<feature type="compositionally biased region" description="Polar residues" evidence="21">
    <location>
        <begin position="60"/>
        <end position="71"/>
    </location>
</feature>
<feature type="binding site" evidence="18">
    <location>
        <position position="366"/>
    </location>
    <ligand>
        <name>Ca(2+)</name>
        <dbReference type="ChEBI" id="CHEBI:29108"/>
        <label>3</label>
    </ligand>
</feature>
<dbReference type="CDD" id="cd00033">
    <property type="entry name" value="CCP"/>
    <property type="match status" value="2"/>
</dbReference>
<keyword evidence="14 17" id="KW-0379">Hydroxylation</keyword>
<feature type="binding site" evidence="18">
    <location>
        <position position="205"/>
    </location>
    <ligand>
        <name>Ca(2+)</name>
        <dbReference type="ChEBI" id="CHEBI:29108"/>
        <label>1</label>
    </ligand>
</feature>
<dbReference type="InterPro" id="IPR035976">
    <property type="entry name" value="Sushi/SCR/CCP_sf"/>
</dbReference>
<dbReference type="Gene3D" id="2.60.120.290">
    <property type="entry name" value="Spermadhesin, CUB domain"/>
    <property type="match status" value="2"/>
</dbReference>
<keyword evidence="17" id="KW-0597">Phosphoprotein</keyword>
<dbReference type="InterPro" id="IPR000859">
    <property type="entry name" value="CUB_dom"/>
</dbReference>
<dbReference type="GO" id="GO:0005509">
    <property type="term" value="F:calcium ion binding"/>
    <property type="evidence" value="ECO:0007669"/>
    <property type="project" value="InterPro"/>
</dbReference>
<evidence type="ECO:0000256" key="3">
    <source>
        <dbReference type="ARBA" id="ARBA00022536"/>
    </source>
</evidence>
<gene>
    <name evidence="25" type="ORF">WMY93_033416</name>
</gene>
<dbReference type="SMART" id="SM00020">
    <property type="entry name" value="Tryp_SPc"/>
    <property type="match status" value="1"/>
</dbReference>
<feature type="modified residue" description="Phosphoserine; by CK2" evidence="17">
    <location>
        <position position="282"/>
    </location>
</feature>
<dbReference type="InterPro" id="IPR001881">
    <property type="entry name" value="EGF-like_Ca-bd_dom"/>
</dbReference>
<dbReference type="Gene3D" id="2.10.70.10">
    <property type="entry name" value="Complement Module, domain 1"/>
    <property type="match status" value="2"/>
</dbReference>
<feature type="binding site" evidence="18">
    <location>
        <position position="368"/>
    </location>
    <ligand>
        <name>Ca(2+)</name>
        <dbReference type="ChEBI" id="CHEBI:29108"/>
        <label>3</label>
    </ligand>
</feature>
<dbReference type="CDD" id="cd00054">
    <property type="entry name" value="EGF_CA"/>
    <property type="match status" value="1"/>
</dbReference>
<comment type="PTM">
    <text evidence="17">The iron and 2-oxoglutarate dependent 3-hydroxylation of aspartate and asparagine is (R) stereospecific within EGF domains.</text>
</comment>
<dbReference type="InterPro" id="IPR024175">
    <property type="entry name" value="Pept_S1A_C1r/C1S/mannan-bd"/>
</dbReference>
<dbReference type="SUPFAM" id="SSF50494">
    <property type="entry name" value="Trypsin-like serine proteases"/>
    <property type="match status" value="1"/>
</dbReference>
<dbReference type="Gene3D" id="2.10.25.10">
    <property type="entry name" value="Laminin"/>
    <property type="match status" value="1"/>
</dbReference>
<evidence type="ECO:0000256" key="20">
    <source>
        <dbReference type="PROSITE-ProRule" id="PRU00302"/>
    </source>
</evidence>
<evidence type="ECO:0000259" key="22">
    <source>
        <dbReference type="PROSITE" id="PS01180"/>
    </source>
</evidence>
<feature type="disulfide bond" description="Interchain (between heavy and light chains)" evidence="16">
    <location>
        <begin position="513"/>
        <end position="649"/>
    </location>
</feature>
<dbReference type="SMART" id="SM00179">
    <property type="entry name" value="EGF_CA"/>
    <property type="match status" value="1"/>
</dbReference>
<feature type="binding site" evidence="18">
    <location>
        <position position="223"/>
    </location>
    <ligand>
        <name>Ca(2+)</name>
        <dbReference type="ChEBI" id="CHEBI:29108"/>
        <label>2</label>
    </ligand>
</feature>
<dbReference type="Pfam" id="PF00089">
    <property type="entry name" value="Trypsin"/>
    <property type="match status" value="1"/>
</dbReference>
<feature type="active site" description="Charge relay system" evidence="15">
    <location>
        <position position="734"/>
    </location>
</feature>
<dbReference type="FunFam" id="2.60.120.290:FF:000006">
    <property type="entry name" value="Mannan-binding lectin serine protease 1"/>
    <property type="match status" value="1"/>
</dbReference>
<feature type="disulfide bond" evidence="16">
    <location>
        <begin position="252"/>
        <end position="265"/>
    </location>
</feature>
<dbReference type="PRINTS" id="PR00722">
    <property type="entry name" value="CHYMOTRYPSIN"/>
</dbReference>
<sequence>MFRLKPLKRLVSLWGHAHARTRDVRRTSRVRTAAAAGDPGPDQTQTGLEQDWSRINLGQNHTAADQDQDQPGSGPGLDRDRDHDEAGSSAVCCCCCALIGCQRSCDLSVLVLRKPGVSKLPEPYPKDLDLVWDLKVRPGFRIKLDFSHFQLEPSYLCEYDYVKVEADSEVLGLFCGSESTDTESVPGSSSIVSPSNSLSVSFRSDYSDEAKFSGFRAHYSAQDIDECLDQSDEELLCDHFCHNFIGGFYCSCRHGYRLHPDNRTCAVQCSDLVFRQRSGSFSSPDYPGSYPKSSDCRYQIQVQSGLRIRLDFGPVFDVEDHPEAECPYDFVKVQAAPVSLVRSGGSVAPGSVQTESSSVTILFHSDNSGENQGWKCMPRPQAPPNALLTPVQSEYSFPDHVLVSCQSGHRIQKDGLFLEHVQMDCLADGSWSSSAPECQEINCGPPVSVPEAHVVFLNSNSSSVFGSRVRYECENQTHTNTTTSEFVCGADGKWTNPETGSDLPPPCHTQTGCGLSLSLPSLVKRIVGGRTADRGMFPWQVLIRVQDRTRIPEQDWFGSGSLLSEVWVLTAAHVVTSKRRDGSVVPVQPQDVQVFLGVHSSSQTQQAQQRIVGSVVLHPDFQPQNYNNDIALLRLSGAAQLSDVVRPVCLPPIRSQWDSPLPSPLSLGVVAGWGVSSSDSAPSDRLQYVKLPVVAPEECAQSYASRSEAYNVSAPNMFCAGFRSGGGDTCLGDSGGGFVSRGRSQGRGQGRWEVLGSCPGADRRTAALRGSTGFIQESSTL</sequence>
<protein>
    <recommendedName>
        <fullName evidence="27">Mannan-binding lectin serine protease 1</fullName>
    </recommendedName>
</protein>
<organism evidence="25 26">
    <name type="scientific">Mugilogobius chulae</name>
    <name type="common">yellowstripe goby</name>
    <dbReference type="NCBI Taxonomy" id="88201"/>
    <lineage>
        <taxon>Eukaryota</taxon>
        <taxon>Metazoa</taxon>
        <taxon>Chordata</taxon>
        <taxon>Craniata</taxon>
        <taxon>Vertebrata</taxon>
        <taxon>Euteleostomi</taxon>
        <taxon>Actinopterygii</taxon>
        <taxon>Neopterygii</taxon>
        <taxon>Teleostei</taxon>
        <taxon>Neoteleostei</taxon>
        <taxon>Acanthomorphata</taxon>
        <taxon>Gobiaria</taxon>
        <taxon>Gobiiformes</taxon>
        <taxon>Gobioidei</taxon>
        <taxon>Gobiidae</taxon>
        <taxon>Gobionellinae</taxon>
        <taxon>Mugilogobius</taxon>
    </lineage>
</organism>
<dbReference type="InterPro" id="IPR035914">
    <property type="entry name" value="Sperma_CUB_dom_sf"/>
</dbReference>
<dbReference type="InterPro" id="IPR001254">
    <property type="entry name" value="Trypsin_dom"/>
</dbReference>
<evidence type="ECO:0000256" key="7">
    <source>
        <dbReference type="ARBA" id="ARBA00022729"/>
    </source>
</evidence>
<name>A0AAW0MTC6_9GOBI</name>
<evidence type="ECO:0000256" key="16">
    <source>
        <dbReference type="PIRSR" id="PIRSR001155-2"/>
    </source>
</evidence>
<feature type="disulfide bond" evidence="16 19">
    <location>
        <begin position="269"/>
        <end position="296"/>
    </location>
</feature>
<feature type="disulfide bond" evidence="16">
    <location>
        <begin position="405"/>
        <end position="438"/>
    </location>
</feature>
<dbReference type="PANTHER" id="PTHR24255">
    <property type="entry name" value="COMPLEMENT COMPONENT 1, S SUBCOMPONENT-RELATED"/>
    <property type="match status" value="1"/>
</dbReference>
<dbReference type="SUPFAM" id="SSF57196">
    <property type="entry name" value="EGF/Laminin"/>
    <property type="match status" value="1"/>
</dbReference>
<dbReference type="PANTHER" id="PTHR24255:SF13">
    <property type="entry name" value="MANNAN-BINDING LECTIN SERINE PROTEASE 1"/>
    <property type="match status" value="1"/>
</dbReference>
<evidence type="ECO:0000259" key="24">
    <source>
        <dbReference type="PROSITE" id="PS50923"/>
    </source>
</evidence>
<feature type="disulfide bond" evidence="16">
    <location>
        <begin position="699"/>
        <end position="719"/>
    </location>
</feature>
<keyword evidence="9" id="KW-0378">Hydrolase</keyword>
<dbReference type="CDD" id="cd00190">
    <property type="entry name" value="Tryp_SPc"/>
    <property type="match status" value="1"/>
</dbReference>
<keyword evidence="12 16" id="KW-1015">Disulfide bond</keyword>
<feature type="binding site" evidence="18">
    <location>
        <position position="247"/>
    </location>
    <ligand>
        <name>Ca(2+)</name>
        <dbReference type="ChEBI" id="CHEBI:29108"/>
        <label>2</label>
    </ligand>
</feature>
<evidence type="ECO:0000256" key="21">
    <source>
        <dbReference type="SAM" id="MobiDB-lite"/>
    </source>
</evidence>
<dbReference type="FunFam" id="2.60.120.290:FF:000012">
    <property type="entry name" value="mannan-binding lectin serine protease 1 isoform X1"/>
    <property type="match status" value="1"/>
</dbReference>
<keyword evidence="4" id="KW-0399">Innate immunity</keyword>
<dbReference type="GO" id="GO:0004252">
    <property type="term" value="F:serine-type endopeptidase activity"/>
    <property type="evidence" value="ECO:0007669"/>
    <property type="project" value="InterPro"/>
</dbReference>
<dbReference type="PROSITE" id="PS50240">
    <property type="entry name" value="TRYPSIN_DOM"/>
    <property type="match status" value="1"/>
</dbReference>
<dbReference type="PROSITE" id="PS50923">
    <property type="entry name" value="SUSHI"/>
    <property type="match status" value="2"/>
</dbReference>
<feature type="binding site" evidence="18">
    <location>
        <position position="152"/>
    </location>
    <ligand>
        <name>Ca(2+)</name>
        <dbReference type="ChEBI" id="CHEBI:29108"/>
        <label>1</label>
    </ligand>
</feature>
<evidence type="ECO:0000256" key="19">
    <source>
        <dbReference type="PROSITE-ProRule" id="PRU00059"/>
    </source>
</evidence>
<feature type="domain" description="CUB" evidence="22">
    <location>
        <begin position="269"/>
        <end position="381"/>
    </location>
</feature>
<dbReference type="SMART" id="SM00032">
    <property type="entry name" value="CCP"/>
    <property type="match status" value="2"/>
</dbReference>
<evidence type="ECO:0000313" key="25">
    <source>
        <dbReference type="EMBL" id="KAK7879915.1"/>
    </source>
</evidence>
<dbReference type="SUPFAM" id="SSF57535">
    <property type="entry name" value="Complement control module/SCR domain"/>
    <property type="match status" value="2"/>
</dbReference>
<evidence type="ECO:0000256" key="8">
    <source>
        <dbReference type="ARBA" id="ARBA00022737"/>
    </source>
</evidence>
<keyword evidence="5 20" id="KW-0768">Sushi</keyword>
<evidence type="ECO:0000256" key="14">
    <source>
        <dbReference type="ARBA" id="ARBA00023278"/>
    </source>
</evidence>
<dbReference type="EMBL" id="JBBPFD010000173">
    <property type="protein sequence ID" value="KAK7879915.1"/>
    <property type="molecule type" value="Genomic_DNA"/>
</dbReference>
<dbReference type="InterPro" id="IPR001314">
    <property type="entry name" value="Peptidase_S1A"/>
</dbReference>
<dbReference type="InterPro" id="IPR000742">
    <property type="entry name" value="EGF"/>
</dbReference>
<keyword evidence="7" id="KW-0732">Signal</keyword>
<evidence type="ECO:0000256" key="10">
    <source>
        <dbReference type="ARBA" id="ARBA00022825"/>
    </source>
</evidence>
<comment type="caution">
    <text evidence="25">The sequence shown here is derived from an EMBL/GenBank/DDBJ whole genome shotgun (WGS) entry which is preliminary data.</text>
</comment>
<dbReference type="InterPro" id="IPR043504">
    <property type="entry name" value="Peptidase_S1_PA_chymotrypsin"/>
</dbReference>
<feature type="domain" description="CUB" evidence="22">
    <location>
        <begin position="105"/>
        <end position="222"/>
    </location>
</feature>
<evidence type="ECO:0000256" key="9">
    <source>
        <dbReference type="ARBA" id="ARBA00022801"/>
    </source>
</evidence>
<dbReference type="FunFam" id="2.40.10.10:FF:000054">
    <property type="entry name" value="Complement C1r subcomponent"/>
    <property type="match status" value="1"/>
</dbReference>
<dbReference type="Pfam" id="PF14670">
    <property type="entry name" value="FXa_inhibition"/>
    <property type="match status" value="1"/>
</dbReference>
<feature type="domain" description="Sushi" evidence="24">
    <location>
        <begin position="374"/>
        <end position="440"/>
    </location>
</feature>
<keyword evidence="18" id="KW-0479">Metal-binding</keyword>
<keyword evidence="13" id="KW-0325">Glycoprotein</keyword>
<dbReference type="Proteomes" id="UP001460270">
    <property type="component" value="Unassembled WGS sequence"/>
</dbReference>
<evidence type="ECO:0000256" key="18">
    <source>
        <dbReference type="PIRSR" id="PIRSR001155-4"/>
    </source>
</evidence>
<feature type="disulfide bond" evidence="16">
    <location>
        <begin position="473"/>
        <end position="507"/>
    </location>
</feature>